<dbReference type="AlphaFoldDB" id="A0A4Y8KLJ9"/>
<accession>A0A4Y8KLJ9</accession>
<evidence type="ECO:0000313" key="2">
    <source>
        <dbReference type="EMBL" id="TFD75323.1"/>
    </source>
</evidence>
<dbReference type="GO" id="GO:0004803">
    <property type="term" value="F:transposase activity"/>
    <property type="evidence" value="ECO:0007669"/>
    <property type="project" value="InterPro"/>
</dbReference>
<dbReference type="GO" id="GO:0006313">
    <property type="term" value="P:DNA transposition"/>
    <property type="evidence" value="ECO:0007669"/>
    <property type="project" value="InterPro"/>
</dbReference>
<reference evidence="2 3" key="1">
    <citation type="submission" date="2019-03" db="EMBL/GenBank/DDBJ databases">
        <title>Genomics of glacier-inhabiting Cryobacterium strains.</title>
        <authorList>
            <person name="Liu Q."/>
            <person name="Xin Y.-H."/>
        </authorList>
    </citation>
    <scope>NUCLEOTIDE SEQUENCE [LARGE SCALE GENOMIC DNA]</scope>
    <source>
        <strain evidence="2 3">CGMCC 1.4292</strain>
    </source>
</reference>
<dbReference type="EMBL" id="SOHQ01000044">
    <property type="protein sequence ID" value="TFD75323.1"/>
    <property type="molecule type" value="Genomic_DNA"/>
</dbReference>
<comment type="caution">
    <text evidence="2">The sequence shown here is derived from an EMBL/GenBank/DDBJ whole genome shotgun (WGS) entry which is preliminary data.</text>
</comment>
<dbReference type="InterPro" id="IPR047650">
    <property type="entry name" value="Transpos_IS110"/>
</dbReference>
<dbReference type="Proteomes" id="UP000298218">
    <property type="component" value="Unassembled WGS sequence"/>
</dbReference>
<keyword evidence="3" id="KW-1185">Reference proteome</keyword>
<sequence length="342" mass="37054">MPRRGAPACPKTAVIVTTTTIPAVTADDHHVTVPTTPPKLIVKQHDASSSFNVTDNTRVLRDLTRARALTVRDRTRQIQRLEKFLESSGIKLSSVVSNLLGVSSRMMLDALVAGERDPQVLSALAQGRLKAKIPELIEALNGRFSDHHAMMVRAHLKQIDTFTECIDAFTLEIEAAMEPFQAARDALETIPGISTRIAEVIIAETGGDMSVFPTAGHLASWAGVCPGSNESAGRVKSSHILPGNKHLKAALGTAAMAAAHSKTSYLAVKYRRIAARRGPMKAVVALEHTILTAVWNMLTTGEIYQDLGLDHYTSLNPDRLKNRALKQLHNLGYEVTITHAAA</sequence>
<organism evidence="2 3">
    <name type="scientific">Cryobacterium psychrophilum</name>
    <dbReference type="NCBI Taxonomy" id="41988"/>
    <lineage>
        <taxon>Bacteria</taxon>
        <taxon>Bacillati</taxon>
        <taxon>Actinomycetota</taxon>
        <taxon>Actinomycetes</taxon>
        <taxon>Micrococcales</taxon>
        <taxon>Microbacteriaceae</taxon>
        <taxon>Cryobacterium</taxon>
    </lineage>
</organism>
<dbReference type="GO" id="GO:0003677">
    <property type="term" value="F:DNA binding"/>
    <property type="evidence" value="ECO:0007669"/>
    <property type="project" value="InterPro"/>
</dbReference>
<dbReference type="Pfam" id="PF02371">
    <property type="entry name" value="Transposase_20"/>
    <property type="match status" value="1"/>
</dbReference>
<name>A0A4Y8KLJ9_9MICO</name>
<dbReference type="OrthoDB" id="9815354at2"/>
<proteinExistence type="predicted"/>
<dbReference type="PANTHER" id="PTHR33055">
    <property type="entry name" value="TRANSPOSASE FOR INSERTION SEQUENCE ELEMENT IS1111A"/>
    <property type="match status" value="1"/>
</dbReference>
<dbReference type="InterPro" id="IPR003346">
    <property type="entry name" value="Transposase_20"/>
</dbReference>
<evidence type="ECO:0000259" key="1">
    <source>
        <dbReference type="Pfam" id="PF02371"/>
    </source>
</evidence>
<gene>
    <name evidence="2" type="ORF">E3T53_16085</name>
</gene>
<evidence type="ECO:0000313" key="3">
    <source>
        <dbReference type="Proteomes" id="UP000298218"/>
    </source>
</evidence>
<dbReference type="NCBIfam" id="NF033542">
    <property type="entry name" value="transpos_IS110"/>
    <property type="match status" value="1"/>
</dbReference>
<feature type="domain" description="Transposase IS116/IS110/IS902 C-terminal" evidence="1">
    <location>
        <begin position="186"/>
        <end position="265"/>
    </location>
</feature>
<dbReference type="PANTHER" id="PTHR33055:SF15">
    <property type="entry name" value="TRANSPOSASE-RELATED"/>
    <property type="match status" value="1"/>
</dbReference>
<protein>
    <submittedName>
        <fullName evidence="2">IS110 family transposase</fullName>
    </submittedName>
</protein>